<dbReference type="CDD" id="cd08544">
    <property type="entry name" value="Reeler"/>
    <property type="match status" value="1"/>
</dbReference>
<sequence length="187" mass="20701">MKYYLLFLWMALARASPYGAPEQACASMTPGHGFYPQNGTSPFIAMPLTNEIMQNSFIPIGLSSMTSDYFKGFLIMAFSDNSSEPIGKFSIDTDGKLISCFNGTDNAATHWANDDKSWVMLNWIPPYDFVGLVHFRTTFVKNASHYWVSIESDPVKVIPFFMPSSAVHFSPTSALGLALLILIAGLF</sequence>
<evidence type="ECO:0000313" key="5">
    <source>
        <dbReference type="Proteomes" id="UP000820818"/>
    </source>
</evidence>
<keyword evidence="1" id="KW-1133">Transmembrane helix</keyword>
<evidence type="ECO:0000313" key="4">
    <source>
        <dbReference type="EMBL" id="KAI9554209.1"/>
    </source>
</evidence>
<organism evidence="4 5">
    <name type="scientific">Daphnia sinensis</name>
    <dbReference type="NCBI Taxonomy" id="1820382"/>
    <lineage>
        <taxon>Eukaryota</taxon>
        <taxon>Metazoa</taxon>
        <taxon>Ecdysozoa</taxon>
        <taxon>Arthropoda</taxon>
        <taxon>Crustacea</taxon>
        <taxon>Branchiopoda</taxon>
        <taxon>Diplostraca</taxon>
        <taxon>Cladocera</taxon>
        <taxon>Anomopoda</taxon>
        <taxon>Daphniidae</taxon>
        <taxon>Daphnia</taxon>
        <taxon>Daphnia similis group</taxon>
    </lineage>
</organism>
<dbReference type="InterPro" id="IPR051237">
    <property type="entry name" value="Ferric-chelate_Red/DefProt"/>
</dbReference>
<dbReference type="PANTHER" id="PTHR45828:SF36">
    <property type="entry name" value="REELIN DOMAIN-CONTAINING PROTEIN"/>
    <property type="match status" value="1"/>
</dbReference>
<evidence type="ECO:0000256" key="1">
    <source>
        <dbReference type="SAM" id="Phobius"/>
    </source>
</evidence>
<dbReference type="EMBL" id="WJBH02000008">
    <property type="protein sequence ID" value="KAI9554209.1"/>
    <property type="molecule type" value="Genomic_DNA"/>
</dbReference>
<feature type="domain" description="Reelin" evidence="3">
    <location>
        <begin position="6"/>
        <end position="170"/>
    </location>
</feature>
<dbReference type="InterPro" id="IPR042307">
    <property type="entry name" value="Reeler_sf"/>
</dbReference>
<evidence type="ECO:0000259" key="3">
    <source>
        <dbReference type="PROSITE" id="PS51019"/>
    </source>
</evidence>
<feature type="chain" id="PRO_5042144293" description="Reelin domain-containing protein" evidence="2">
    <location>
        <begin position="16"/>
        <end position="187"/>
    </location>
</feature>
<dbReference type="Proteomes" id="UP000820818">
    <property type="component" value="Linkage Group LG8"/>
</dbReference>
<evidence type="ECO:0000256" key="2">
    <source>
        <dbReference type="SAM" id="SignalP"/>
    </source>
</evidence>
<gene>
    <name evidence="4" type="ORF">GHT06_019481</name>
</gene>
<dbReference type="Pfam" id="PF02014">
    <property type="entry name" value="Reeler"/>
    <property type="match status" value="1"/>
</dbReference>
<dbReference type="InterPro" id="IPR002861">
    <property type="entry name" value="Reeler_dom"/>
</dbReference>
<keyword evidence="5" id="KW-1185">Reference proteome</keyword>
<feature type="transmembrane region" description="Helical" evidence="1">
    <location>
        <begin position="166"/>
        <end position="186"/>
    </location>
</feature>
<reference evidence="4 5" key="1">
    <citation type="submission" date="2022-05" db="EMBL/GenBank/DDBJ databases">
        <title>A multi-omics perspective on studying reproductive biology in Daphnia sinensis.</title>
        <authorList>
            <person name="Jia J."/>
        </authorList>
    </citation>
    <scope>NUCLEOTIDE SEQUENCE [LARGE SCALE GENOMIC DNA]</scope>
    <source>
        <strain evidence="4 5">WSL</strain>
    </source>
</reference>
<feature type="signal peptide" evidence="2">
    <location>
        <begin position="1"/>
        <end position="15"/>
    </location>
</feature>
<dbReference type="AlphaFoldDB" id="A0AAD5KK61"/>
<dbReference type="GO" id="GO:0016020">
    <property type="term" value="C:membrane"/>
    <property type="evidence" value="ECO:0007669"/>
    <property type="project" value="TreeGrafter"/>
</dbReference>
<comment type="caution">
    <text evidence="4">The sequence shown here is derived from an EMBL/GenBank/DDBJ whole genome shotgun (WGS) entry which is preliminary data.</text>
</comment>
<dbReference type="Gene3D" id="2.60.40.4060">
    <property type="entry name" value="Reeler domain"/>
    <property type="match status" value="1"/>
</dbReference>
<name>A0AAD5KK61_9CRUS</name>
<dbReference type="PROSITE" id="PS51019">
    <property type="entry name" value="REELIN"/>
    <property type="match status" value="1"/>
</dbReference>
<keyword evidence="2" id="KW-0732">Signal</keyword>
<proteinExistence type="predicted"/>
<keyword evidence="1" id="KW-0472">Membrane</keyword>
<dbReference type="PANTHER" id="PTHR45828">
    <property type="entry name" value="CYTOCHROME B561/FERRIC REDUCTASE TRANSMEMBRANE"/>
    <property type="match status" value="1"/>
</dbReference>
<accession>A0AAD5KK61</accession>
<keyword evidence="1" id="KW-0812">Transmembrane</keyword>
<protein>
    <recommendedName>
        <fullName evidence="3">Reelin domain-containing protein</fullName>
    </recommendedName>
</protein>